<gene>
    <name evidence="7" type="primary">LOC112687027</name>
</gene>
<name>A0A8B8FY96_9HEMI</name>
<accession>A0A8B8FY96</accession>
<feature type="coiled-coil region" evidence="5">
    <location>
        <begin position="180"/>
        <end position="214"/>
    </location>
</feature>
<dbReference type="AlphaFoldDB" id="A0A8B8FY96"/>
<dbReference type="Gene3D" id="1.10.287.1490">
    <property type="match status" value="1"/>
</dbReference>
<evidence type="ECO:0000256" key="4">
    <source>
        <dbReference type="ARBA" id="ARBA00038123"/>
    </source>
</evidence>
<dbReference type="SUPFAM" id="SSF57997">
    <property type="entry name" value="Tropomyosin"/>
    <property type="match status" value="1"/>
</dbReference>
<feature type="coiled-coil region" evidence="5">
    <location>
        <begin position="732"/>
        <end position="864"/>
    </location>
</feature>
<evidence type="ECO:0000256" key="1">
    <source>
        <dbReference type="ARBA" id="ARBA00004114"/>
    </source>
</evidence>
<organism evidence="6 7">
    <name type="scientific">Sipha flava</name>
    <name type="common">yellow sugarcane aphid</name>
    <dbReference type="NCBI Taxonomy" id="143950"/>
    <lineage>
        <taxon>Eukaryota</taxon>
        <taxon>Metazoa</taxon>
        <taxon>Ecdysozoa</taxon>
        <taxon>Arthropoda</taxon>
        <taxon>Hexapoda</taxon>
        <taxon>Insecta</taxon>
        <taxon>Pterygota</taxon>
        <taxon>Neoptera</taxon>
        <taxon>Paraneoptera</taxon>
        <taxon>Hemiptera</taxon>
        <taxon>Sternorrhyncha</taxon>
        <taxon>Aphidomorpha</taxon>
        <taxon>Aphidoidea</taxon>
        <taxon>Aphididae</taxon>
        <taxon>Sipha</taxon>
    </lineage>
</organism>
<dbReference type="PANTHER" id="PTHR20544">
    <property type="entry name" value="CENTROSOMAL PROTEIN CEP135"/>
    <property type="match status" value="1"/>
</dbReference>
<keyword evidence="6" id="KW-1185">Reference proteome</keyword>
<evidence type="ECO:0000256" key="3">
    <source>
        <dbReference type="ARBA" id="ARBA00023212"/>
    </source>
</evidence>
<evidence type="ECO:0000313" key="6">
    <source>
        <dbReference type="Proteomes" id="UP000694846"/>
    </source>
</evidence>
<dbReference type="PANTHER" id="PTHR20544:SF0">
    <property type="entry name" value="NUCLEOPROTEIN TPR_MLP1 DOMAIN-CONTAINING PROTEIN"/>
    <property type="match status" value="1"/>
</dbReference>
<keyword evidence="3" id="KW-0206">Cytoskeleton</keyword>
<keyword evidence="2" id="KW-0963">Cytoplasm</keyword>
<feature type="coiled-coil region" evidence="5">
    <location>
        <begin position="606"/>
        <end position="675"/>
    </location>
</feature>
<evidence type="ECO:0000313" key="7">
    <source>
        <dbReference type="RefSeq" id="XP_025415331.1"/>
    </source>
</evidence>
<dbReference type="Proteomes" id="UP000694846">
    <property type="component" value="Unplaced"/>
</dbReference>
<comment type="subcellular location">
    <subcellularLocation>
        <location evidence="1">Cytoplasm</location>
        <location evidence="1">Cytoskeleton</location>
        <location evidence="1">Microtubule organizing center</location>
        <location evidence="1">Centrosome</location>
        <location evidence="1">Centriole</location>
    </subcellularLocation>
</comment>
<protein>
    <submittedName>
        <fullName evidence="7">Centrosomal protein of 135 kDa-like</fullName>
    </submittedName>
</protein>
<dbReference type="OrthoDB" id="10254663at2759"/>
<feature type="coiled-coil region" evidence="5">
    <location>
        <begin position="390"/>
        <end position="570"/>
    </location>
</feature>
<dbReference type="InterPro" id="IPR051877">
    <property type="entry name" value="Centriole_BasalBody_StrucProt"/>
</dbReference>
<feature type="coiled-coil region" evidence="5">
    <location>
        <begin position="903"/>
        <end position="1021"/>
    </location>
</feature>
<comment type="similarity">
    <text evidence="4">Belongs to the CEP135/TSGA10 family.</text>
</comment>
<sequence>MNQAENNEQFESIRYQLDALGYRQYMPSDSIGLVSQLVADLLQTTDSLKQYKNIAQNTLQVARNLEAKSTPYVRDNCSLIQECNELKTKLKKLQESENNILNKVSILECEKNEWTQENEKLTQKVKDLEDEAVLKNAKLLELGNLFLIPQIEVKNKNFKSFRPTIQIDNLNTCNNEEINTETSSKENEFLKQKVDEYNREIVRLNKIIKHTKSQCNKNPLCQVNKNNKDSFINNKADNEILRRQLDEALANHNEAIFHLTRVTEEKKSLQRSLNEYIKNHCNCDKDTSVILENNTQLVELKSKNQALEFKISEYENKLKKALNDQKLLLENKNHSKNIESDLILEIEKLSEEKHLQSQKILQLEEIIEKSKNNDKTNKWQENRYCTSSNMVSSEELRKAFDAERKEYERKLEKLIKSQLDPLIHGKRSNDLEVAVSKLRAERDEYLYEINCLKKQHNTEVIDLKRKIEEIKRDDIERSDRQNILKLRREKDEFAEEIISLKKEVDFLNCQLKKTRESVESNEYNEREYIKQLEDEKHQLIEKQRSLTWDNNNKQREADKYFREVSQLKAELKRHIAMMDDQKRCQDRLERALQSTQFAQNANEEELERAHVRIEELKLLNNKLNDQLIEEQQERHKFQNNTITIDHHRDTLTNELEKKNKRISHLDSLIMDKENQIQLLHAKLGDATKKITNALSSQSESEKLCDHLKLELSNIKSEYKLIESSKSSQLKEKKRLQNDLDMVVQENKVLHSELEASKKQAEDLKMQLQVYVLEIRRVEEMLETKESEREEILEQFKALNSEATQLESNNHSLESEAKSSRTLLREKEHRLSDLERKLIDKEGLISSYEAQISNLTHQIVSLESQLTSRNNHITKLEQDLDACRNICSKVDSAKFSLNERLGHVENLQQKAEDERLRLANELSMVNLQLERERSKISTLESVLKDSRQECMELNINKNDLKEQLEDSKKEIKNLVELLDRTKNELIMCRSTITSFEKEISSLKRQLNDVKFEKAKLEQAKREYHSTTL</sequence>
<dbReference type="GO" id="GO:0005814">
    <property type="term" value="C:centriole"/>
    <property type="evidence" value="ECO:0007669"/>
    <property type="project" value="UniProtKB-SubCell"/>
</dbReference>
<dbReference type="RefSeq" id="XP_025415331.1">
    <property type="nucleotide sequence ID" value="XM_025559546.1"/>
</dbReference>
<reference evidence="7" key="1">
    <citation type="submission" date="2025-08" db="UniProtKB">
        <authorList>
            <consortium name="RefSeq"/>
        </authorList>
    </citation>
    <scope>IDENTIFICATION</scope>
    <source>
        <tissue evidence="7">Whole body</tissue>
    </source>
</reference>
<feature type="coiled-coil region" evidence="5">
    <location>
        <begin position="259"/>
        <end position="366"/>
    </location>
</feature>
<keyword evidence="5" id="KW-0175">Coiled coil</keyword>
<evidence type="ECO:0000256" key="5">
    <source>
        <dbReference type="SAM" id="Coils"/>
    </source>
</evidence>
<evidence type="ECO:0000256" key="2">
    <source>
        <dbReference type="ARBA" id="ARBA00022490"/>
    </source>
</evidence>
<feature type="coiled-coil region" evidence="5">
    <location>
        <begin position="48"/>
        <end position="138"/>
    </location>
</feature>
<dbReference type="GeneID" id="112687027"/>
<proteinExistence type="inferred from homology"/>